<protein>
    <submittedName>
        <fullName evidence="2">Uncharacterized protein</fullName>
    </submittedName>
</protein>
<sequence length="100" mass="10814">MHTYRRHVWWWLWWDGFCSGSEGGKNTGSCCYPDNGAVGGDDSDGGELRAKDEYEFVVIGSCGVAVGDADEVGDVYFAINAVVTLLMSIDVLKAMAEALV</sequence>
<evidence type="ECO:0000313" key="3">
    <source>
        <dbReference type="Proteomes" id="UP001162480"/>
    </source>
</evidence>
<accession>A0AA36B236</accession>
<keyword evidence="1" id="KW-0732">Signal</keyword>
<organism evidence="2 3">
    <name type="scientific">Octopus vulgaris</name>
    <name type="common">Common octopus</name>
    <dbReference type="NCBI Taxonomy" id="6645"/>
    <lineage>
        <taxon>Eukaryota</taxon>
        <taxon>Metazoa</taxon>
        <taxon>Spiralia</taxon>
        <taxon>Lophotrochozoa</taxon>
        <taxon>Mollusca</taxon>
        <taxon>Cephalopoda</taxon>
        <taxon>Coleoidea</taxon>
        <taxon>Octopodiformes</taxon>
        <taxon>Octopoda</taxon>
        <taxon>Incirrata</taxon>
        <taxon>Octopodidae</taxon>
        <taxon>Octopus</taxon>
    </lineage>
</organism>
<feature type="chain" id="PRO_5041299493" evidence="1">
    <location>
        <begin position="24"/>
        <end position="100"/>
    </location>
</feature>
<evidence type="ECO:0000256" key="1">
    <source>
        <dbReference type="SAM" id="SignalP"/>
    </source>
</evidence>
<dbReference type="Proteomes" id="UP001162480">
    <property type="component" value="Chromosome 8"/>
</dbReference>
<dbReference type="AlphaFoldDB" id="A0AA36B236"/>
<feature type="signal peptide" evidence="1">
    <location>
        <begin position="1"/>
        <end position="23"/>
    </location>
</feature>
<proteinExistence type="predicted"/>
<name>A0AA36B236_OCTVU</name>
<gene>
    <name evidence="2" type="ORF">OCTVUL_1B013270</name>
</gene>
<evidence type="ECO:0000313" key="2">
    <source>
        <dbReference type="EMBL" id="CAI9726540.1"/>
    </source>
</evidence>
<keyword evidence="3" id="KW-1185">Reference proteome</keyword>
<dbReference type="EMBL" id="OX597821">
    <property type="protein sequence ID" value="CAI9726540.1"/>
    <property type="molecule type" value="Genomic_DNA"/>
</dbReference>
<reference evidence="2" key="1">
    <citation type="submission" date="2023-08" db="EMBL/GenBank/DDBJ databases">
        <authorList>
            <person name="Alioto T."/>
            <person name="Alioto T."/>
            <person name="Gomez Garrido J."/>
        </authorList>
    </citation>
    <scope>NUCLEOTIDE SEQUENCE</scope>
</reference>